<dbReference type="Pfam" id="PF14023">
    <property type="entry name" value="Bestrophin-like"/>
    <property type="match status" value="1"/>
</dbReference>
<reference evidence="2 3" key="1">
    <citation type="journal article" date="2016" name="Nat. Commun.">
        <title>Thousands of microbial genomes shed light on interconnected biogeochemical processes in an aquifer system.</title>
        <authorList>
            <person name="Anantharaman K."/>
            <person name="Brown C.T."/>
            <person name="Hug L.A."/>
            <person name="Sharon I."/>
            <person name="Castelle C.J."/>
            <person name="Probst A.J."/>
            <person name="Thomas B.C."/>
            <person name="Singh A."/>
            <person name="Wilkins M.J."/>
            <person name="Karaoz U."/>
            <person name="Brodie E.L."/>
            <person name="Williams K.H."/>
            <person name="Hubbard S.S."/>
            <person name="Banfield J.F."/>
        </authorList>
    </citation>
    <scope>NUCLEOTIDE SEQUENCE [LARGE SCALE GENOMIC DNA]</scope>
</reference>
<feature type="transmembrane region" description="Helical" evidence="1">
    <location>
        <begin position="38"/>
        <end position="56"/>
    </location>
</feature>
<accession>A0A1F7V6Z8</accession>
<evidence type="ECO:0000256" key="1">
    <source>
        <dbReference type="SAM" id="Phobius"/>
    </source>
</evidence>
<dbReference type="EMBL" id="MGEQ01000010">
    <property type="protein sequence ID" value="OGL86260.1"/>
    <property type="molecule type" value="Genomic_DNA"/>
</dbReference>
<dbReference type="InterPro" id="IPR025333">
    <property type="entry name" value="DUF4239"/>
</dbReference>
<dbReference type="AlphaFoldDB" id="A0A1F7V6Z8"/>
<evidence type="ECO:0000313" key="2">
    <source>
        <dbReference type="EMBL" id="OGL86260.1"/>
    </source>
</evidence>
<gene>
    <name evidence="2" type="ORF">A3I41_01710</name>
</gene>
<comment type="caution">
    <text evidence="2">The sequence shown here is derived from an EMBL/GenBank/DDBJ whole genome shotgun (WGS) entry which is preliminary data.</text>
</comment>
<feature type="transmembrane region" description="Helical" evidence="1">
    <location>
        <begin position="9"/>
        <end position="32"/>
    </location>
</feature>
<name>A0A1F7V6Z8_9BACT</name>
<evidence type="ECO:0000313" key="3">
    <source>
        <dbReference type="Proteomes" id="UP000176593"/>
    </source>
</evidence>
<proteinExistence type="predicted"/>
<keyword evidence="1" id="KW-0812">Transmembrane</keyword>
<protein>
    <submittedName>
        <fullName evidence="2">Uncharacterized protein</fullName>
    </submittedName>
</protein>
<dbReference type="Proteomes" id="UP000176593">
    <property type="component" value="Unassembled WGS sequence"/>
</dbReference>
<sequence length="244" mass="28338">MQKFFRISYFIRLLVIFGLGYGIVSFVPLFSLGKIPSVANPLNGLILFVFLSGFLINQTMSRNKTLHVSITLELSRTRRIMHLIENIEANARWKKEVKKSLIAYLQSIGAHDFATYHTSDASFRDLTHEIYTFVPKTKKDEMLYEELLFITREIAFQRQELTHGLSSPISPYTWIVFCLVGVIAIVLILLIRDESLLAMWYVFFVTVIIFLIADLLIELNVLTKSKRRAYQKMYVENSKRIAKE</sequence>
<keyword evidence="1" id="KW-1133">Transmembrane helix</keyword>
<feature type="transmembrane region" description="Helical" evidence="1">
    <location>
        <begin position="172"/>
        <end position="191"/>
    </location>
</feature>
<organism evidence="2 3">
    <name type="scientific">Candidatus Uhrbacteria bacterium RIFCSPLOWO2_02_FULL_48_18</name>
    <dbReference type="NCBI Taxonomy" id="1802408"/>
    <lineage>
        <taxon>Bacteria</taxon>
        <taxon>Candidatus Uhriibacteriota</taxon>
    </lineage>
</organism>
<feature type="transmembrane region" description="Helical" evidence="1">
    <location>
        <begin position="197"/>
        <end position="217"/>
    </location>
</feature>
<keyword evidence="1" id="KW-0472">Membrane</keyword>